<comment type="caution">
    <text evidence="2">The sequence shown here is derived from an EMBL/GenBank/DDBJ whole genome shotgun (WGS) entry which is preliminary data.</text>
</comment>
<keyword evidence="3" id="KW-1185">Reference proteome</keyword>
<keyword evidence="1" id="KW-0812">Transmembrane</keyword>
<reference evidence="2 3" key="1">
    <citation type="submission" date="2024-09" db="EMBL/GenBank/DDBJ databases">
        <authorList>
            <person name="Sun Q."/>
            <person name="Mori K."/>
        </authorList>
    </citation>
    <scope>NUCLEOTIDE SEQUENCE [LARGE SCALE GENOMIC DNA]</scope>
    <source>
        <strain evidence="2 3">CICC 10874</strain>
    </source>
</reference>
<evidence type="ECO:0000313" key="3">
    <source>
        <dbReference type="Proteomes" id="UP001589793"/>
    </source>
</evidence>
<evidence type="ECO:0000256" key="1">
    <source>
        <dbReference type="SAM" id="Phobius"/>
    </source>
</evidence>
<proteinExistence type="predicted"/>
<accession>A0ABV6R8N6</accession>
<evidence type="ECO:0008006" key="4">
    <source>
        <dbReference type="Google" id="ProtNLM"/>
    </source>
</evidence>
<evidence type="ECO:0000313" key="2">
    <source>
        <dbReference type="EMBL" id="MFC0673349.1"/>
    </source>
</evidence>
<name>A0ABV6R8N6_9MICO</name>
<feature type="transmembrane region" description="Helical" evidence="1">
    <location>
        <begin position="21"/>
        <end position="44"/>
    </location>
</feature>
<organism evidence="2 3">
    <name type="scientific">Brachybacterium hainanense</name>
    <dbReference type="NCBI Taxonomy" id="1541174"/>
    <lineage>
        <taxon>Bacteria</taxon>
        <taxon>Bacillati</taxon>
        <taxon>Actinomycetota</taxon>
        <taxon>Actinomycetes</taxon>
        <taxon>Micrococcales</taxon>
        <taxon>Dermabacteraceae</taxon>
        <taxon>Brachybacterium</taxon>
    </lineage>
</organism>
<gene>
    <name evidence="2" type="ORF">ACFFF6_05195</name>
</gene>
<keyword evidence="1" id="KW-0472">Membrane</keyword>
<dbReference type="Proteomes" id="UP001589793">
    <property type="component" value="Unassembled WGS sequence"/>
</dbReference>
<dbReference type="RefSeq" id="WP_376978852.1">
    <property type="nucleotide sequence ID" value="NZ_JBHLSV010000005.1"/>
</dbReference>
<keyword evidence="1" id="KW-1133">Transmembrane helix</keyword>
<protein>
    <recommendedName>
        <fullName evidence="4">DUF304 domain-containing protein</fullName>
    </recommendedName>
</protein>
<feature type="transmembrane region" description="Helical" evidence="1">
    <location>
        <begin position="50"/>
        <end position="71"/>
    </location>
</feature>
<sequence>MMHEQDGSVLYAARVRPMARRMYDGAAAVIGLLTCLPWIIVIVLGDPIHLLLPALLTPVLVAVIAVLLLLARRSFVVTTRGIWITGVLGRRWIPWEQVRAIEVETASLRLGGAAVLLRDGRRAGSLITASNAAWLRGEDRIAPGAAQLDTSRPVREARAAHAAHLRDRAAR</sequence>
<dbReference type="EMBL" id="JBHLSV010000005">
    <property type="protein sequence ID" value="MFC0673349.1"/>
    <property type="molecule type" value="Genomic_DNA"/>
</dbReference>